<gene>
    <name evidence="2" type="ORF">HMPREF9944_02127</name>
</gene>
<organism evidence="2 3">
    <name type="scientific">Segatella maculosa OT 289</name>
    <dbReference type="NCBI Taxonomy" id="999422"/>
    <lineage>
        <taxon>Bacteria</taxon>
        <taxon>Pseudomonadati</taxon>
        <taxon>Bacteroidota</taxon>
        <taxon>Bacteroidia</taxon>
        <taxon>Bacteroidales</taxon>
        <taxon>Prevotellaceae</taxon>
        <taxon>Segatella</taxon>
    </lineage>
</organism>
<evidence type="ECO:0000313" key="3">
    <source>
        <dbReference type="Proteomes" id="UP000003167"/>
    </source>
</evidence>
<dbReference type="PANTHER" id="PTHR43581">
    <property type="entry name" value="ATP/GTP PHOSPHATASE"/>
    <property type="match status" value="1"/>
</dbReference>
<dbReference type="InterPro" id="IPR051396">
    <property type="entry name" value="Bact_Antivir_Def_Nuclease"/>
</dbReference>
<dbReference type="Proteomes" id="UP000003167">
    <property type="component" value="Unassembled WGS sequence"/>
</dbReference>
<dbReference type="Gene3D" id="3.40.50.300">
    <property type="entry name" value="P-loop containing nucleotide triphosphate hydrolases"/>
    <property type="match status" value="1"/>
</dbReference>
<name>H1HPN3_9BACT</name>
<dbReference type="RefSeq" id="WP_008566187.1">
    <property type="nucleotide sequence ID" value="NZ_JH594508.1"/>
</dbReference>
<reference evidence="2 3" key="1">
    <citation type="submission" date="2011-12" db="EMBL/GenBank/DDBJ databases">
        <title>The Genome Sequence of Prevotella maculosa OT 289.</title>
        <authorList>
            <consortium name="The Broad Institute Genome Sequencing Platform"/>
            <person name="Earl A."/>
            <person name="Ward D."/>
            <person name="Feldgarden M."/>
            <person name="Gevers D."/>
            <person name="Izard J."/>
            <person name="Blanton J.M."/>
            <person name="Mathney J."/>
            <person name="Tanner A.C."/>
            <person name="Dewhirst F.E."/>
            <person name="Young S.K."/>
            <person name="Zeng Q."/>
            <person name="Gargeya S."/>
            <person name="Fitzgerald M."/>
            <person name="Haas B."/>
            <person name="Abouelleil A."/>
            <person name="Alvarado L."/>
            <person name="Arachchi H.M."/>
            <person name="Berlin A."/>
            <person name="Chapman S.B."/>
            <person name="Gearin G."/>
            <person name="Goldberg J."/>
            <person name="Griggs A."/>
            <person name="Gujja S."/>
            <person name="Hansen M."/>
            <person name="Heiman D."/>
            <person name="Howarth C."/>
            <person name="Larimer J."/>
            <person name="Lui A."/>
            <person name="MacDonald P.J.P."/>
            <person name="McCowen C."/>
            <person name="Montmayeur A."/>
            <person name="Murphy C."/>
            <person name="Neiman D."/>
            <person name="Pearson M."/>
            <person name="Priest M."/>
            <person name="Roberts A."/>
            <person name="Saif S."/>
            <person name="Shea T."/>
            <person name="Sisk P."/>
            <person name="Stolte C."/>
            <person name="Sykes S."/>
            <person name="Wortman J."/>
            <person name="Nusbaum C."/>
            <person name="Birren B."/>
        </authorList>
    </citation>
    <scope>NUCLEOTIDE SEQUENCE [LARGE SCALE GENOMIC DNA]</scope>
    <source>
        <strain evidence="2 3">OT 289</strain>
    </source>
</reference>
<comment type="caution">
    <text evidence="2">The sequence shown here is derived from an EMBL/GenBank/DDBJ whole genome shotgun (WGS) entry which is preliminary data.</text>
</comment>
<dbReference type="PATRIC" id="fig|999422.3.peg.2239"/>
<dbReference type="STRING" id="999422.HMPREF9944_02127"/>
<sequence length="229" mass="25901">MYIKEIKILNFRNFKKALIPFHEGVNDIIGHNNTGKSNLLRAIGLVLGYSDGRRLSTSDLFYETDVEVLQQQSLCIQITLILRRSEGEDLDSAEMGLFSSMMTDPALSEEAELRYEFQLADAQEENYKADVASATTAKETWKIIDRDYIRLYRSCRLGGSQAAGVISNDVLGQIDFQFLDAIRDVSHDLYAGYNPLLRDVLNFFIDYSVKNCTLSNKSAQLELQLSLGF</sequence>
<evidence type="ECO:0000259" key="1">
    <source>
        <dbReference type="Pfam" id="PF13175"/>
    </source>
</evidence>
<evidence type="ECO:0000313" key="2">
    <source>
        <dbReference type="EMBL" id="EHO67830.1"/>
    </source>
</evidence>
<dbReference type="AlphaFoldDB" id="H1HPN3"/>
<dbReference type="EMBL" id="AGEK01000036">
    <property type="protein sequence ID" value="EHO67830.1"/>
    <property type="molecule type" value="Genomic_DNA"/>
</dbReference>
<dbReference type="PANTHER" id="PTHR43581:SF4">
    <property type="entry name" value="ATP_GTP PHOSPHATASE"/>
    <property type="match status" value="1"/>
</dbReference>
<dbReference type="Pfam" id="PF13175">
    <property type="entry name" value="AAA_15"/>
    <property type="match status" value="1"/>
</dbReference>
<keyword evidence="3" id="KW-1185">Reference proteome</keyword>
<dbReference type="HOGENOM" id="CLU_1208920_0_0_10"/>
<dbReference type="InterPro" id="IPR027417">
    <property type="entry name" value="P-loop_NTPase"/>
</dbReference>
<feature type="domain" description="Endonuclease GajA/Old nuclease/RecF-like AAA" evidence="1">
    <location>
        <begin position="1"/>
        <end position="81"/>
    </location>
</feature>
<protein>
    <recommendedName>
        <fullName evidence="1">Endonuclease GajA/Old nuclease/RecF-like AAA domain-containing protein</fullName>
    </recommendedName>
</protein>
<proteinExistence type="predicted"/>
<dbReference type="SUPFAM" id="SSF52540">
    <property type="entry name" value="P-loop containing nucleoside triphosphate hydrolases"/>
    <property type="match status" value="1"/>
</dbReference>
<dbReference type="InterPro" id="IPR041685">
    <property type="entry name" value="AAA_GajA/Old/RecF-like"/>
</dbReference>
<accession>H1HPN3</accession>